<gene>
    <name evidence="4" type="ORF">PQ457_10105</name>
</gene>
<dbReference type="Pfam" id="PF20469">
    <property type="entry name" value="OLD-like_TOPRIM"/>
    <property type="match status" value="1"/>
</dbReference>
<dbReference type="CDD" id="cd01026">
    <property type="entry name" value="TOPRIM_OLD"/>
    <property type="match status" value="1"/>
</dbReference>
<name>A0ABY7TSV8_9SPHN</name>
<dbReference type="InterPro" id="IPR051396">
    <property type="entry name" value="Bact_Antivir_Def_Nuclease"/>
</dbReference>
<sequence length="764" mass="84515">MRIKFVEISNFRKLKLTHIDFDKKTTIFVGANNSGKTSAMVALRLFLLSPTRLALRDVTIANWTKIDQLGDEWEADADPSVDLNLLLPSLDIWLDVPLSEIQHVVHILPTLDWSGGLLGVRLAYRVKDFQKLKGEYLAQRSAARDASITGPNGEAIKLAIWPRSLTDFLERRLPAHLDLSAYPLDPAAVTLPSKNGRAMPQTLPASALAFDNPPFKNLIKIDEIAAQRDFSDAGSRDGGDDKGEATTRRFKRRLSDQLRSYYDRHLDPSKTPSDKDYEALGAIQAAERSFDARLEAGFSAAFEELEDLGYPGMSNPKLKISTLLRATDGLKHGSSVQYQVADPSGDGTKTLKLPEDYSGLGYQNLIAMVFMLMGFRDEWMRVKKAGVLEGADVSHEIQPLHLVLVEEPEAHLHAQVQQVFINKAYQLLRKHCDLGDGEGFCTQLIVSTHSSHVAHEADFANLRYFRRRPAASKGETPTTTVANLSHIFGDGDDTKRFVKRYLKATHCDLFFADGVVFVEGQAERILVPHFIRHHFPELSRRYVTLLELGGSHVHNFRDLVDALGIATLIIGDLDATVATKITDKNGKETTRWKSARPEQGKAQQTANSVLKEWHPQKKLIDELVALPAEGHASTAGGDYELYVAYQKPVKVEGAAEDDALVIPRTFEDALILENLSAVTKVEGSVTSAKIRAIVAESLSGDDLEDELFDLLKTAEKAAFALDCLMLEDPKALKPPTYIAAGLKWFEGAVGKDIFESEIKGGADQ</sequence>
<organism evidence="4 5">
    <name type="scientific">Novosphingobium humi</name>
    <dbReference type="NCBI Taxonomy" id="2282397"/>
    <lineage>
        <taxon>Bacteria</taxon>
        <taxon>Pseudomonadati</taxon>
        <taxon>Pseudomonadota</taxon>
        <taxon>Alphaproteobacteria</taxon>
        <taxon>Sphingomonadales</taxon>
        <taxon>Sphingomonadaceae</taxon>
        <taxon>Novosphingobium</taxon>
    </lineage>
</organism>
<feature type="domain" description="Endonuclease GajA/Old nuclease/RecF-like AAA" evidence="2">
    <location>
        <begin position="216"/>
        <end position="454"/>
    </location>
</feature>
<protein>
    <submittedName>
        <fullName evidence="4">AAA family ATPase</fullName>
    </submittedName>
</protein>
<dbReference type="InterPro" id="IPR041685">
    <property type="entry name" value="AAA_GajA/Old/RecF-like"/>
</dbReference>
<evidence type="ECO:0000256" key="1">
    <source>
        <dbReference type="SAM" id="MobiDB-lite"/>
    </source>
</evidence>
<dbReference type="PANTHER" id="PTHR43581:SF2">
    <property type="entry name" value="EXCINUCLEASE ATPASE SUBUNIT"/>
    <property type="match status" value="1"/>
</dbReference>
<dbReference type="Proteomes" id="UP001218231">
    <property type="component" value="Chromosome"/>
</dbReference>
<evidence type="ECO:0000259" key="3">
    <source>
        <dbReference type="Pfam" id="PF20469"/>
    </source>
</evidence>
<proteinExistence type="predicted"/>
<accession>A0ABY7TSV8</accession>
<dbReference type="InterPro" id="IPR027417">
    <property type="entry name" value="P-loop_NTPase"/>
</dbReference>
<dbReference type="SUPFAM" id="SSF52540">
    <property type="entry name" value="P-loop containing nucleoside triphosphate hydrolases"/>
    <property type="match status" value="1"/>
</dbReference>
<keyword evidence="5" id="KW-1185">Reference proteome</keyword>
<evidence type="ECO:0000259" key="2">
    <source>
        <dbReference type="Pfam" id="PF13175"/>
    </source>
</evidence>
<evidence type="ECO:0000313" key="4">
    <source>
        <dbReference type="EMBL" id="WCT76303.1"/>
    </source>
</evidence>
<feature type="domain" description="OLD protein-like TOPRIM" evidence="3">
    <location>
        <begin position="510"/>
        <end position="574"/>
    </location>
</feature>
<reference evidence="4 5" key="1">
    <citation type="submission" date="2023-02" db="EMBL/GenBank/DDBJ databases">
        <title>Genome sequence of Novosphingobium humi KACC 19094.</title>
        <authorList>
            <person name="Kim S."/>
            <person name="Heo J."/>
            <person name="Kwon S.-W."/>
        </authorList>
    </citation>
    <scope>NUCLEOTIDE SEQUENCE [LARGE SCALE GENOMIC DNA]</scope>
    <source>
        <strain evidence="4 5">KACC 19094</strain>
    </source>
</reference>
<dbReference type="PANTHER" id="PTHR43581">
    <property type="entry name" value="ATP/GTP PHOSPHATASE"/>
    <property type="match status" value="1"/>
</dbReference>
<dbReference type="RefSeq" id="WP_273616754.1">
    <property type="nucleotide sequence ID" value="NZ_CP117417.1"/>
</dbReference>
<feature type="region of interest" description="Disordered" evidence="1">
    <location>
        <begin position="230"/>
        <end position="250"/>
    </location>
</feature>
<evidence type="ECO:0000313" key="5">
    <source>
        <dbReference type="Proteomes" id="UP001218231"/>
    </source>
</evidence>
<dbReference type="InterPro" id="IPR034139">
    <property type="entry name" value="TOPRIM_OLD"/>
</dbReference>
<dbReference type="Pfam" id="PF13175">
    <property type="entry name" value="AAA_15"/>
    <property type="match status" value="2"/>
</dbReference>
<feature type="domain" description="Endonuclease GajA/Old nuclease/RecF-like AAA" evidence="2">
    <location>
        <begin position="1"/>
        <end position="48"/>
    </location>
</feature>
<dbReference type="EMBL" id="CP117417">
    <property type="protein sequence ID" value="WCT76303.1"/>
    <property type="molecule type" value="Genomic_DNA"/>
</dbReference>
<dbReference type="Gene3D" id="3.40.50.300">
    <property type="entry name" value="P-loop containing nucleotide triphosphate hydrolases"/>
    <property type="match status" value="2"/>
</dbReference>